<dbReference type="Proteomes" id="UP001350748">
    <property type="component" value="Unassembled WGS sequence"/>
</dbReference>
<dbReference type="Gene3D" id="3.40.50.150">
    <property type="entry name" value="Vaccinia Virus protein VP39"/>
    <property type="match status" value="1"/>
</dbReference>
<dbReference type="PANTHER" id="PTHR43861:SF1">
    <property type="entry name" value="TRANS-ACONITATE 2-METHYLTRANSFERASE"/>
    <property type="match status" value="1"/>
</dbReference>
<gene>
    <name evidence="1" type="ORF">V3H18_13565</name>
</gene>
<keyword evidence="1" id="KW-0489">Methyltransferase</keyword>
<accession>A0ABU7XJL1</accession>
<organism evidence="1 2">
    <name type="scientific">Methylocystis borbori</name>
    <dbReference type="NCBI Taxonomy" id="3118750"/>
    <lineage>
        <taxon>Bacteria</taxon>
        <taxon>Pseudomonadati</taxon>
        <taxon>Pseudomonadota</taxon>
        <taxon>Alphaproteobacteria</taxon>
        <taxon>Hyphomicrobiales</taxon>
        <taxon>Methylocystaceae</taxon>
        <taxon>Methylocystis</taxon>
    </lineage>
</organism>
<dbReference type="InterPro" id="IPR029063">
    <property type="entry name" value="SAM-dependent_MTases_sf"/>
</dbReference>
<dbReference type="PANTHER" id="PTHR43861">
    <property type="entry name" value="TRANS-ACONITATE 2-METHYLTRANSFERASE-RELATED"/>
    <property type="match status" value="1"/>
</dbReference>
<dbReference type="Pfam" id="PF13489">
    <property type="entry name" value="Methyltransf_23"/>
    <property type="match status" value="1"/>
</dbReference>
<dbReference type="EC" id="2.1.-.-" evidence="1"/>
<name>A0ABU7XJL1_9HYPH</name>
<dbReference type="RefSeq" id="WP_332082608.1">
    <property type="nucleotide sequence ID" value="NZ_JAZHYN010000047.1"/>
</dbReference>
<evidence type="ECO:0000313" key="2">
    <source>
        <dbReference type="Proteomes" id="UP001350748"/>
    </source>
</evidence>
<protein>
    <submittedName>
        <fullName evidence="1">Class I SAM-dependent methyltransferase</fullName>
        <ecNumber evidence="1">2.1.-.-</ecNumber>
    </submittedName>
</protein>
<dbReference type="EMBL" id="JAZHYN010000047">
    <property type="protein sequence ID" value="MEF3367563.1"/>
    <property type="molecule type" value="Genomic_DNA"/>
</dbReference>
<reference evidence="1 2" key="1">
    <citation type="submission" date="2024-02" db="EMBL/GenBank/DDBJ databases">
        <authorList>
            <person name="Grouzdev D."/>
        </authorList>
    </citation>
    <scope>NUCLEOTIDE SEQUENCE [LARGE SCALE GENOMIC DNA]</scope>
    <source>
        <strain evidence="1 2">9N</strain>
    </source>
</reference>
<keyword evidence="2" id="KW-1185">Reference proteome</keyword>
<dbReference type="CDD" id="cd02440">
    <property type="entry name" value="AdoMet_MTases"/>
    <property type="match status" value="1"/>
</dbReference>
<dbReference type="SUPFAM" id="SSF53335">
    <property type="entry name" value="S-adenosyl-L-methionine-dependent methyltransferases"/>
    <property type="match status" value="1"/>
</dbReference>
<comment type="caution">
    <text evidence="1">The sequence shown here is derived from an EMBL/GenBank/DDBJ whole genome shotgun (WGS) entry which is preliminary data.</text>
</comment>
<keyword evidence="1" id="KW-0808">Transferase</keyword>
<sequence length="200" mass="22721">MTKGAERIIGLYRRHAHIWAQRRGDRLVEAEWLDRFKELLPPRPNVLDLGCGSGKPIARYLIEKGCEATGVDSAPEMIALCRESFPQSDWRVADMRELSLERRFDGIIAWDSFFHLGFDDQRRMFPIFRAHAAPGAALMFTSGPAHGEAIGEFAGELLYHASLARDEYEALLRANGFEVVAHMVEDPTCGRHTIWLAQRR</sequence>
<dbReference type="GO" id="GO:0032259">
    <property type="term" value="P:methylation"/>
    <property type="evidence" value="ECO:0007669"/>
    <property type="project" value="UniProtKB-KW"/>
</dbReference>
<evidence type="ECO:0000313" key="1">
    <source>
        <dbReference type="EMBL" id="MEF3367563.1"/>
    </source>
</evidence>
<dbReference type="GO" id="GO:0008168">
    <property type="term" value="F:methyltransferase activity"/>
    <property type="evidence" value="ECO:0007669"/>
    <property type="project" value="UniProtKB-KW"/>
</dbReference>
<proteinExistence type="predicted"/>